<evidence type="ECO:0000313" key="2">
    <source>
        <dbReference type="Proteomes" id="UP000180194"/>
    </source>
</evidence>
<name>A0ABX3CNE2_9BACI</name>
<dbReference type="Proteomes" id="UP000180194">
    <property type="component" value="Unassembled WGS sequence"/>
</dbReference>
<protein>
    <submittedName>
        <fullName evidence="1">Uncharacterized protein</fullName>
    </submittedName>
</protein>
<accession>A0ABX3CNE2</accession>
<reference evidence="1 2" key="1">
    <citation type="submission" date="2016-07" db="EMBL/GenBank/DDBJ databases">
        <title>Bacillus oceanisediminis whole genome.</title>
        <authorList>
            <person name="Pal Y."/>
            <person name="Verma A."/>
            <person name="Mual P."/>
            <person name="Srinivasan K."/>
        </authorList>
    </citation>
    <scope>NUCLEOTIDE SEQUENCE [LARGE SCALE GENOMIC DNA]</scope>
    <source>
        <strain evidence="1 2">Bhandara28</strain>
    </source>
</reference>
<gene>
    <name evidence="1" type="ORF">BBV17_25030</name>
</gene>
<organism evidence="1 2">
    <name type="scientific">Cytobacillus oceanisediminis</name>
    <dbReference type="NCBI Taxonomy" id="665099"/>
    <lineage>
        <taxon>Bacteria</taxon>
        <taxon>Bacillati</taxon>
        <taxon>Bacillota</taxon>
        <taxon>Bacilli</taxon>
        <taxon>Bacillales</taxon>
        <taxon>Bacillaceae</taxon>
        <taxon>Cytobacillus</taxon>
    </lineage>
</organism>
<comment type="caution">
    <text evidence="1">The sequence shown here is derived from an EMBL/GenBank/DDBJ whole genome shotgun (WGS) entry which is preliminary data.</text>
</comment>
<sequence>MNDKLNKGIPSDRLLLEWDLLATPVVNAANGIKNSQSHWGDYPLYLNYSIDEGLPVPGNIEEIRNDNGVLIPIPKVIQNVKVKFSEIAADWRMKVRVSVTGLLADGYIIKGVLVDSEMGYYVLERIEGES</sequence>
<evidence type="ECO:0000313" key="1">
    <source>
        <dbReference type="EMBL" id="OHX44771.1"/>
    </source>
</evidence>
<proteinExistence type="predicted"/>
<dbReference type="RefSeq" id="WP_071158701.1">
    <property type="nucleotide sequence ID" value="NZ_MBRJ01000040.1"/>
</dbReference>
<dbReference type="EMBL" id="MBRJ01000040">
    <property type="protein sequence ID" value="OHX44771.1"/>
    <property type="molecule type" value="Genomic_DNA"/>
</dbReference>
<keyword evidence="2" id="KW-1185">Reference proteome</keyword>